<protein>
    <submittedName>
        <fullName evidence="1">Uncharacterized protein</fullName>
    </submittedName>
</protein>
<accession>A0A1V0SGG1</accession>
<evidence type="ECO:0000313" key="1">
    <source>
        <dbReference type="EMBL" id="ARF10797.1"/>
    </source>
</evidence>
<gene>
    <name evidence="1" type="ORF">Hokovirus_3_70</name>
</gene>
<reference evidence="1" key="1">
    <citation type="journal article" date="2017" name="Science">
        <title>Giant viruses with an expanded complement of translation system components.</title>
        <authorList>
            <person name="Schulz F."/>
            <person name="Yutin N."/>
            <person name="Ivanova N.N."/>
            <person name="Ortega D.R."/>
            <person name="Lee T.K."/>
            <person name="Vierheilig J."/>
            <person name="Daims H."/>
            <person name="Horn M."/>
            <person name="Wagner M."/>
            <person name="Jensen G.J."/>
            <person name="Kyrpides N.C."/>
            <person name="Koonin E.V."/>
            <person name="Woyke T."/>
        </authorList>
    </citation>
    <scope>NUCLEOTIDE SEQUENCE</scope>
    <source>
        <strain evidence="1">HKV1</strain>
    </source>
</reference>
<sequence length="158" mass="18516">MQFGRHSNLDFIFQDTKKINATRAAKNAYARKLDALNPDIMFISGTKTGFEDDIDYARYLYKKNPDGKIVPLRDLKEYQELFNNTKFKSKCKYCKTLVDQNESQESNMRFKSKCKFCGTLVKDPILWCATLAKDTKECQKSFDNMRSKSKYCETLFPY</sequence>
<name>A0A1V0SGG1_9VIRU</name>
<dbReference type="EMBL" id="KY684105">
    <property type="protein sequence ID" value="ARF10797.1"/>
    <property type="molecule type" value="Genomic_DNA"/>
</dbReference>
<organism evidence="1">
    <name type="scientific">Hokovirus HKV1</name>
    <dbReference type="NCBI Taxonomy" id="1977638"/>
    <lineage>
        <taxon>Viruses</taxon>
        <taxon>Varidnaviria</taxon>
        <taxon>Bamfordvirae</taxon>
        <taxon>Nucleocytoviricota</taxon>
        <taxon>Megaviricetes</taxon>
        <taxon>Imitervirales</taxon>
        <taxon>Mimiviridae</taxon>
        <taxon>Klosneuvirinae</taxon>
        <taxon>Hokovirus</taxon>
    </lineage>
</organism>
<proteinExistence type="predicted"/>